<keyword evidence="2 5" id="KW-0812">Transmembrane</keyword>
<evidence type="ECO:0000256" key="2">
    <source>
        <dbReference type="ARBA" id="ARBA00022692"/>
    </source>
</evidence>
<keyword evidence="8" id="KW-1185">Reference proteome</keyword>
<organism evidence="7 8">
    <name type="scientific">Naegleria lovaniensis</name>
    <name type="common">Amoeba</name>
    <dbReference type="NCBI Taxonomy" id="51637"/>
    <lineage>
        <taxon>Eukaryota</taxon>
        <taxon>Discoba</taxon>
        <taxon>Heterolobosea</taxon>
        <taxon>Tetramitia</taxon>
        <taxon>Eutetramitia</taxon>
        <taxon>Vahlkampfiidae</taxon>
        <taxon>Naegleria</taxon>
    </lineage>
</organism>
<feature type="domain" description="Sugar phosphate transporter" evidence="6">
    <location>
        <begin position="54"/>
        <end position="249"/>
    </location>
</feature>
<dbReference type="InterPro" id="IPR004853">
    <property type="entry name" value="Sugar_P_trans_dom"/>
</dbReference>
<feature type="domain" description="Sugar phosphate transporter" evidence="6">
    <location>
        <begin position="336"/>
        <end position="470"/>
    </location>
</feature>
<name>A0AA88GG72_NAELO</name>
<evidence type="ECO:0000259" key="6">
    <source>
        <dbReference type="Pfam" id="PF03151"/>
    </source>
</evidence>
<protein>
    <recommendedName>
        <fullName evidence="6">Sugar phosphate transporter domain-containing protein</fullName>
    </recommendedName>
</protein>
<feature type="transmembrane region" description="Helical" evidence="5">
    <location>
        <begin position="171"/>
        <end position="190"/>
    </location>
</feature>
<dbReference type="Pfam" id="PF03151">
    <property type="entry name" value="TPT"/>
    <property type="match status" value="2"/>
</dbReference>
<feature type="transmembrane region" description="Helical" evidence="5">
    <location>
        <begin position="393"/>
        <end position="415"/>
    </location>
</feature>
<dbReference type="InterPro" id="IPR050186">
    <property type="entry name" value="TPT_transporter"/>
</dbReference>
<reference evidence="7 8" key="1">
    <citation type="journal article" date="2018" name="BMC Genomics">
        <title>The genome of Naegleria lovaniensis, the basis for a comparative approach to unravel pathogenicity factors of the human pathogenic amoeba N. fowleri.</title>
        <authorList>
            <person name="Liechti N."/>
            <person name="Schurch N."/>
            <person name="Bruggmann R."/>
            <person name="Wittwer M."/>
        </authorList>
    </citation>
    <scope>NUCLEOTIDE SEQUENCE [LARGE SCALE GENOMIC DNA]</scope>
    <source>
        <strain evidence="7 8">ATCC 30569</strain>
    </source>
</reference>
<evidence type="ECO:0000256" key="3">
    <source>
        <dbReference type="ARBA" id="ARBA00022989"/>
    </source>
</evidence>
<evidence type="ECO:0000256" key="4">
    <source>
        <dbReference type="ARBA" id="ARBA00023136"/>
    </source>
</evidence>
<feature type="transmembrane region" description="Helical" evidence="5">
    <location>
        <begin position="47"/>
        <end position="68"/>
    </location>
</feature>
<dbReference type="PANTHER" id="PTHR11132">
    <property type="entry name" value="SOLUTE CARRIER FAMILY 35"/>
    <property type="match status" value="1"/>
</dbReference>
<dbReference type="GO" id="GO:0016020">
    <property type="term" value="C:membrane"/>
    <property type="evidence" value="ECO:0007669"/>
    <property type="project" value="UniProtKB-SubCell"/>
</dbReference>
<gene>
    <name evidence="7" type="ORF">C9374_010371</name>
</gene>
<dbReference type="SUPFAM" id="SSF103481">
    <property type="entry name" value="Multidrug resistance efflux transporter EmrE"/>
    <property type="match status" value="1"/>
</dbReference>
<feature type="transmembrane region" description="Helical" evidence="5">
    <location>
        <begin position="427"/>
        <end position="446"/>
    </location>
</feature>
<comment type="subcellular location">
    <subcellularLocation>
        <location evidence="1">Membrane</location>
        <topology evidence="1">Multi-pass membrane protein</topology>
    </subcellularLocation>
</comment>
<accession>A0AA88GG72</accession>
<dbReference type="RefSeq" id="XP_044544171.1">
    <property type="nucleotide sequence ID" value="XM_044685908.1"/>
</dbReference>
<evidence type="ECO:0000313" key="8">
    <source>
        <dbReference type="Proteomes" id="UP000816034"/>
    </source>
</evidence>
<feature type="transmembrane region" description="Helical" evidence="5">
    <location>
        <begin position="452"/>
        <end position="470"/>
    </location>
</feature>
<feature type="transmembrane region" description="Helical" evidence="5">
    <location>
        <begin position="80"/>
        <end position="103"/>
    </location>
</feature>
<evidence type="ECO:0000313" key="7">
    <source>
        <dbReference type="EMBL" id="KAG2374997.1"/>
    </source>
</evidence>
<feature type="transmembrane region" description="Helical" evidence="5">
    <location>
        <begin position="197"/>
        <end position="216"/>
    </location>
</feature>
<dbReference type="GeneID" id="68102825"/>
<dbReference type="AlphaFoldDB" id="A0AA88GG72"/>
<evidence type="ECO:0000256" key="5">
    <source>
        <dbReference type="SAM" id="Phobius"/>
    </source>
</evidence>
<feature type="transmembrane region" description="Helical" evidence="5">
    <location>
        <begin position="222"/>
        <end position="241"/>
    </location>
</feature>
<keyword evidence="3 5" id="KW-1133">Transmembrane helix</keyword>
<dbReference type="EMBL" id="PYSW02000041">
    <property type="protein sequence ID" value="KAG2374997.1"/>
    <property type="molecule type" value="Genomic_DNA"/>
</dbReference>
<evidence type="ECO:0000256" key="1">
    <source>
        <dbReference type="ARBA" id="ARBA00004141"/>
    </source>
</evidence>
<comment type="caution">
    <text evidence="7">The sequence shown here is derived from an EMBL/GenBank/DDBJ whole genome shotgun (WGS) entry which is preliminary data.</text>
</comment>
<keyword evidence="4 5" id="KW-0472">Membrane</keyword>
<dbReference type="InterPro" id="IPR037185">
    <property type="entry name" value="EmrE-like"/>
</dbReference>
<sequence>MSDSISNAHSDFDLSPLTTISTNNQQHDQQQSSNSFLSNFISSYHSLLLSIQYTLQYFLASILLTLFIKYTVSYSGLRYPLMFLSLQMFVNCFICGVISWFLIKKRLESVVYSKRNISTHSIHKTIIPNWREIFGHLFNWKTFKTLAPFGVLTGFDFGCSTLSLKYITVSLYTMLKSSIPVFVMIISFIFKLEKVKLILIASIVLISVGIGMTSRGSIHFDIFGFILVIVAVIFAAIRLVFAQYILHHNNTQVLYTRLSSDEVGNENNQQEENSDEEHETEGNTLLLESNNQPLQESNAQESNTPINATIHSEEEQHLEYFYAKDSGEEFRASKIEISSVQVFFYSSPVIGLTVLPFALILEGWRILYDFVNITQTPNTVVVDTNTSIQYLRFMFILKFIGMIIFGSFLGVILNVSEFLLIKQTSSLTLTVVSIFKELLLIMISVMVFGDRIGILGVIGYGITLIGIVIYKFQRLAEMRAGVSSSSDNNDNH</sequence>
<feature type="transmembrane region" description="Helical" evidence="5">
    <location>
        <begin position="342"/>
        <end position="361"/>
    </location>
</feature>
<dbReference type="Proteomes" id="UP000816034">
    <property type="component" value="Unassembled WGS sequence"/>
</dbReference>
<proteinExistence type="predicted"/>